<gene>
    <name evidence="1" type="ORF">TNIN_34841</name>
</gene>
<evidence type="ECO:0000313" key="2">
    <source>
        <dbReference type="Proteomes" id="UP000886998"/>
    </source>
</evidence>
<reference evidence="1" key="1">
    <citation type="submission" date="2020-08" db="EMBL/GenBank/DDBJ databases">
        <title>Multicomponent nature underlies the extraordinary mechanical properties of spider dragline silk.</title>
        <authorList>
            <person name="Kono N."/>
            <person name="Nakamura H."/>
            <person name="Mori M."/>
            <person name="Yoshida Y."/>
            <person name="Ohtoshi R."/>
            <person name="Malay A.D."/>
            <person name="Moran D.A.P."/>
            <person name="Tomita M."/>
            <person name="Numata K."/>
            <person name="Arakawa K."/>
        </authorList>
    </citation>
    <scope>NUCLEOTIDE SEQUENCE</scope>
</reference>
<protein>
    <submittedName>
        <fullName evidence="1">Uncharacterized protein</fullName>
    </submittedName>
</protein>
<comment type="caution">
    <text evidence="1">The sequence shown here is derived from an EMBL/GenBank/DDBJ whole genome shotgun (WGS) entry which is preliminary data.</text>
</comment>
<organism evidence="1 2">
    <name type="scientific">Trichonephila inaurata madagascariensis</name>
    <dbReference type="NCBI Taxonomy" id="2747483"/>
    <lineage>
        <taxon>Eukaryota</taxon>
        <taxon>Metazoa</taxon>
        <taxon>Ecdysozoa</taxon>
        <taxon>Arthropoda</taxon>
        <taxon>Chelicerata</taxon>
        <taxon>Arachnida</taxon>
        <taxon>Araneae</taxon>
        <taxon>Araneomorphae</taxon>
        <taxon>Entelegynae</taxon>
        <taxon>Araneoidea</taxon>
        <taxon>Nephilidae</taxon>
        <taxon>Trichonephila</taxon>
        <taxon>Trichonephila inaurata</taxon>
    </lineage>
</organism>
<keyword evidence="2" id="KW-1185">Reference proteome</keyword>
<proteinExistence type="predicted"/>
<dbReference type="EMBL" id="BMAV01016698">
    <property type="protein sequence ID" value="GFY67710.1"/>
    <property type="molecule type" value="Genomic_DNA"/>
</dbReference>
<sequence>MAQKRKLDYYDDDCDFDTESLSSFESDEDFVNRISSFEDDLSYEEDFRVFDSGVKLIQVHTLLADLVLLMMWA</sequence>
<accession>A0A8X6YBA6</accession>
<dbReference type="Proteomes" id="UP000886998">
    <property type="component" value="Unassembled WGS sequence"/>
</dbReference>
<evidence type="ECO:0000313" key="1">
    <source>
        <dbReference type="EMBL" id="GFY67710.1"/>
    </source>
</evidence>
<name>A0A8X6YBA6_9ARAC</name>
<dbReference type="AlphaFoldDB" id="A0A8X6YBA6"/>